<feature type="transmembrane region" description="Helical" evidence="2">
    <location>
        <begin position="165"/>
        <end position="184"/>
    </location>
</feature>
<name>A0A170Y3S4_9BACT</name>
<feature type="region of interest" description="Disordered" evidence="1">
    <location>
        <begin position="44"/>
        <end position="69"/>
    </location>
</feature>
<keyword evidence="3" id="KW-0732">Signal</keyword>
<keyword evidence="6" id="KW-1185">Reference proteome</keyword>
<evidence type="ECO:0000256" key="2">
    <source>
        <dbReference type="SAM" id="Phobius"/>
    </source>
</evidence>
<dbReference type="STRING" id="681398.PJIAN_170"/>
<organism evidence="5 6">
    <name type="scientific">Paludibacter jiangxiensis</name>
    <dbReference type="NCBI Taxonomy" id="681398"/>
    <lineage>
        <taxon>Bacteria</taxon>
        <taxon>Pseudomonadati</taxon>
        <taxon>Bacteroidota</taxon>
        <taxon>Bacteroidia</taxon>
        <taxon>Bacteroidales</taxon>
        <taxon>Paludibacteraceae</taxon>
        <taxon>Paludibacter</taxon>
    </lineage>
</organism>
<reference evidence="6" key="1">
    <citation type="submission" date="2016-04" db="EMBL/GenBank/DDBJ databases">
        <title>Draft genome sequence of Paludibacter jiangxiensis strain NM7.</title>
        <authorList>
            <person name="Qiu Y."/>
            <person name="Matsuura N."/>
            <person name="Ohashi A."/>
            <person name="Tourlousse M.D."/>
            <person name="Sekiguchi Y."/>
        </authorList>
    </citation>
    <scope>NUCLEOTIDE SEQUENCE [LARGE SCALE GENOMIC DNA]</scope>
    <source>
        <strain evidence="6">NM7</strain>
    </source>
</reference>
<evidence type="ECO:0000313" key="6">
    <source>
        <dbReference type="Proteomes" id="UP000076586"/>
    </source>
</evidence>
<keyword evidence="2" id="KW-0472">Membrane</keyword>
<dbReference type="AlphaFoldDB" id="A0A170Y3S4"/>
<feature type="compositionally biased region" description="Basic and acidic residues" evidence="1">
    <location>
        <begin position="60"/>
        <end position="69"/>
    </location>
</feature>
<keyword evidence="2" id="KW-0812">Transmembrane</keyword>
<sequence length="196" mass="22135">MKKLGFLLLFTLLAVFSINATPVSTSTDAAIKDSIYQANKSGQAINEEQRQEQASEQFYENEKRQSYDDHEPKLTSAGIVLISLMPFITAILIVFFVVRNKRMKELRMIQLYEKALEAGKDLPESFFRRPDEEPKSHFLKGAIWIGTGLGVSIGALYLMGEHSPWGFGLIPLFIGIAYMISYFVEKKDKANSAKDE</sequence>
<feature type="domain" description="DUF6249" evidence="4">
    <location>
        <begin position="79"/>
        <end position="186"/>
    </location>
</feature>
<evidence type="ECO:0000256" key="3">
    <source>
        <dbReference type="SAM" id="SignalP"/>
    </source>
</evidence>
<feature type="transmembrane region" description="Helical" evidence="2">
    <location>
        <begin position="77"/>
        <end position="98"/>
    </location>
</feature>
<dbReference type="InterPro" id="IPR046216">
    <property type="entry name" value="DUF6249"/>
</dbReference>
<feature type="chain" id="PRO_5007904817" description="DUF6249 domain-containing protein" evidence="3">
    <location>
        <begin position="21"/>
        <end position="196"/>
    </location>
</feature>
<dbReference type="OrthoDB" id="1092137at2"/>
<evidence type="ECO:0000256" key="1">
    <source>
        <dbReference type="SAM" id="MobiDB-lite"/>
    </source>
</evidence>
<keyword evidence="2" id="KW-1133">Transmembrane helix</keyword>
<protein>
    <recommendedName>
        <fullName evidence="4">DUF6249 domain-containing protein</fullName>
    </recommendedName>
</protein>
<dbReference type="Proteomes" id="UP000076586">
    <property type="component" value="Unassembled WGS sequence"/>
</dbReference>
<feature type="transmembrane region" description="Helical" evidence="2">
    <location>
        <begin position="138"/>
        <end position="159"/>
    </location>
</feature>
<evidence type="ECO:0000259" key="4">
    <source>
        <dbReference type="Pfam" id="PF19762"/>
    </source>
</evidence>
<dbReference type="RefSeq" id="WP_068701049.1">
    <property type="nucleotide sequence ID" value="NZ_BDCR01000001.1"/>
</dbReference>
<evidence type="ECO:0000313" key="5">
    <source>
        <dbReference type="EMBL" id="GAT61491.1"/>
    </source>
</evidence>
<comment type="caution">
    <text evidence="5">The sequence shown here is derived from an EMBL/GenBank/DDBJ whole genome shotgun (WGS) entry which is preliminary data.</text>
</comment>
<dbReference type="Pfam" id="PF19762">
    <property type="entry name" value="DUF6249"/>
    <property type="match status" value="1"/>
</dbReference>
<reference evidence="6" key="2">
    <citation type="journal article" date="2017" name="Genome Announc.">
        <title>Draft genome sequence of Paludibacter jiangxiensis NM7(T), a propionate-producing fermentative bacterium.</title>
        <authorList>
            <person name="Qiu Y.-L."/>
            <person name="Tourlousse D.M."/>
            <person name="Matsuura N."/>
            <person name="Ohashi A."/>
            <person name="Sekiguchi Y."/>
        </authorList>
    </citation>
    <scope>NUCLEOTIDE SEQUENCE [LARGE SCALE GENOMIC DNA]</scope>
    <source>
        <strain evidence="6">NM7</strain>
    </source>
</reference>
<feature type="signal peptide" evidence="3">
    <location>
        <begin position="1"/>
        <end position="20"/>
    </location>
</feature>
<proteinExistence type="predicted"/>
<dbReference type="EMBL" id="BDCR01000001">
    <property type="protein sequence ID" value="GAT61491.1"/>
    <property type="molecule type" value="Genomic_DNA"/>
</dbReference>
<accession>A0A170Y3S4</accession>
<gene>
    <name evidence="5" type="ORF">PJIAN_170</name>
</gene>